<dbReference type="InterPro" id="IPR000058">
    <property type="entry name" value="Znf_AN1"/>
</dbReference>
<reference evidence="7 8" key="1">
    <citation type="submission" date="2018-11" db="EMBL/GenBank/DDBJ databases">
        <title>Genome assembly of Steccherinum ochraceum LE-BIN_3174, the white-rot fungus of the Steccherinaceae family (The Residual Polyporoid clade, Polyporales, Basidiomycota).</title>
        <authorList>
            <person name="Fedorova T.V."/>
            <person name="Glazunova O.A."/>
            <person name="Landesman E.O."/>
            <person name="Moiseenko K.V."/>
            <person name="Psurtseva N.V."/>
            <person name="Savinova O.S."/>
            <person name="Shakhova N.V."/>
            <person name="Tyazhelova T.V."/>
            <person name="Vasina D.V."/>
        </authorList>
    </citation>
    <scope>NUCLEOTIDE SEQUENCE [LARGE SCALE GENOMIC DNA]</scope>
    <source>
        <strain evidence="7 8">LE-BIN_3174</strain>
    </source>
</reference>
<dbReference type="EMBL" id="RWJN01000357">
    <property type="protein sequence ID" value="TCD62612.1"/>
    <property type="molecule type" value="Genomic_DNA"/>
</dbReference>
<keyword evidence="2 4" id="KW-0863">Zinc-finger</keyword>
<dbReference type="PANTHER" id="PTHR14677:SF20">
    <property type="entry name" value="ZINC FINGER AN1-TYPE CONTAINING 2A-RELATED"/>
    <property type="match status" value="1"/>
</dbReference>
<dbReference type="Proteomes" id="UP000292702">
    <property type="component" value="Unassembled WGS sequence"/>
</dbReference>
<name>A0A4R0R5K1_9APHY</name>
<dbReference type="PROSITE" id="PS51039">
    <property type="entry name" value="ZF_AN1"/>
    <property type="match status" value="1"/>
</dbReference>
<evidence type="ECO:0000256" key="4">
    <source>
        <dbReference type="PROSITE-ProRule" id="PRU00449"/>
    </source>
</evidence>
<organism evidence="7 8">
    <name type="scientific">Steccherinum ochraceum</name>
    <dbReference type="NCBI Taxonomy" id="92696"/>
    <lineage>
        <taxon>Eukaryota</taxon>
        <taxon>Fungi</taxon>
        <taxon>Dikarya</taxon>
        <taxon>Basidiomycota</taxon>
        <taxon>Agaricomycotina</taxon>
        <taxon>Agaricomycetes</taxon>
        <taxon>Polyporales</taxon>
        <taxon>Steccherinaceae</taxon>
        <taxon>Steccherinum</taxon>
    </lineage>
</organism>
<proteinExistence type="predicted"/>
<dbReference type="SMART" id="SM00154">
    <property type="entry name" value="ZnF_AN1"/>
    <property type="match status" value="2"/>
</dbReference>
<dbReference type="Gene3D" id="4.10.1110.10">
    <property type="entry name" value="AN1-like Zinc finger"/>
    <property type="match status" value="2"/>
</dbReference>
<evidence type="ECO:0000256" key="3">
    <source>
        <dbReference type="ARBA" id="ARBA00022833"/>
    </source>
</evidence>
<dbReference type="OrthoDB" id="431929at2759"/>
<keyword evidence="8" id="KW-1185">Reference proteome</keyword>
<feature type="region of interest" description="Disordered" evidence="5">
    <location>
        <begin position="136"/>
        <end position="158"/>
    </location>
</feature>
<dbReference type="GO" id="GO:0005737">
    <property type="term" value="C:cytoplasm"/>
    <property type="evidence" value="ECO:0007669"/>
    <property type="project" value="TreeGrafter"/>
</dbReference>
<evidence type="ECO:0000256" key="5">
    <source>
        <dbReference type="SAM" id="MobiDB-lite"/>
    </source>
</evidence>
<dbReference type="AlphaFoldDB" id="A0A4R0R5K1"/>
<comment type="caution">
    <text evidence="7">The sequence shown here is derived from an EMBL/GenBank/DDBJ whole genome shotgun (WGS) entry which is preliminary data.</text>
</comment>
<keyword evidence="3" id="KW-0862">Zinc</keyword>
<dbReference type="PANTHER" id="PTHR14677">
    <property type="entry name" value="ARSENITE INDUCUBLE RNA ASSOCIATED PROTEIN AIP-1-RELATED"/>
    <property type="match status" value="1"/>
</dbReference>
<evidence type="ECO:0000256" key="1">
    <source>
        <dbReference type="ARBA" id="ARBA00022723"/>
    </source>
</evidence>
<dbReference type="InterPro" id="IPR035896">
    <property type="entry name" value="AN1-like_Znf"/>
</dbReference>
<gene>
    <name evidence="7" type="ORF">EIP91_006626</name>
</gene>
<evidence type="ECO:0000313" key="8">
    <source>
        <dbReference type="Proteomes" id="UP000292702"/>
    </source>
</evidence>
<dbReference type="GO" id="GO:0008270">
    <property type="term" value="F:zinc ion binding"/>
    <property type="evidence" value="ECO:0007669"/>
    <property type="project" value="UniProtKB-KW"/>
</dbReference>
<evidence type="ECO:0000259" key="6">
    <source>
        <dbReference type="PROSITE" id="PS51039"/>
    </source>
</evidence>
<evidence type="ECO:0000313" key="7">
    <source>
        <dbReference type="EMBL" id="TCD62612.1"/>
    </source>
</evidence>
<keyword evidence="1" id="KW-0479">Metal-binding</keyword>
<feature type="compositionally biased region" description="Low complexity" evidence="5">
    <location>
        <begin position="138"/>
        <end position="151"/>
    </location>
</feature>
<feature type="region of interest" description="Disordered" evidence="5">
    <location>
        <begin position="252"/>
        <end position="277"/>
    </location>
</feature>
<dbReference type="SUPFAM" id="SSF118310">
    <property type="entry name" value="AN1-like Zinc finger"/>
    <property type="match status" value="2"/>
</dbReference>
<evidence type="ECO:0000256" key="2">
    <source>
        <dbReference type="ARBA" id="ARBA00022771"/>
    </source>
</evidence>
<feature type="domain" description="AN1-type" evidence="6">
    <location>
        <begin position="3"/>
        <end position="50"/>
    </location>
</feature>
<sequence>MDGPIGAHCSLSSCNINDFLPIKCKCDHLFCKDHIFPDAHSCPVASAGPSETNTPAEKLQRCAVDGCRKPSLEAFVSTSTRADSEGRSAALCSGCNKAFCAEHREPKFHSCVPLKAENGAEDASKNAKARALLNKHFPSSQPSSSSLSEPKTSSDKVVNPKKLAQIKQVQLMKMRHKAKPADPRDKPTSVSLEQRLYVQVSTETDTTPVPYWFRKTTVAGKAIDLLANHFKMSSSTAPLYLLNATEDGSTLLNNSTPLPDQLDDGSSVVLSRHKPPE</sequence>
<protein>
    <recommendedName>
        <fullName evidence="6">AN1-type domain-containing protein</fullName>
    </recommendedName>
</protein>
<dbReference type="Pfam" id="PF01428">
    <property type="entry name" value="zf-AN1"/>
    <property type="match status" value="1"/>
</dbReference>
<accession>A0A4R0R5K1</accession>
<dbReference type="STRING" id="92696.A0A4R0R5K1"/>